<dbReference type="PANTHER" id="PTHR37299:SF1">
    <property type="entry name" value="STAGE 0 SPORULATION PROTEIN A HOMOLOG"/>
    <property type="match status" value="1"/>
</dbReference>
<dbReference type="Gene3D" id="3.40.50.2300">
    <property type="match status" value="1"/>
</dbReference>
<dbReference type="SMART" id="SM00448">
    <property type="entry name" value="REC"/>
    <property type="match status" value="1"/>
</dbReference>
<dbReference type="InterPro" id="IPR001789">
    <property type="entry name" value="Sig_transdc_resp-reg_receiver"/>
</dbReference>
<dbReference type="SMART" id="SM00850">
    <property type="entry name" value="LytTR"/>
    <property type="match status" value="1"/>
</dbReference>
<feature type="modified residue" description="4-aspartylphosphate" evidence="1">
    <location>
        <position position="58"/>
    </location>
</feature>
<feature type="domain" description="Response regulatory" evidence="2">
    <location>
        <begin position="6"/>
        <end position="125"/>
    </location>
</feature>
<dbReference type="InterPro" id="IPR046947">
    <property type="entry name" value="LytR-like"/>
</dbReference>
<dbReference type="PANTHER" id="PTHR37299">
    <property type="entry name" value="TRANSCRIPTIONAL REGULATOR-RELATED"/>
    <property type="match status" value="1"/>
</dbReference>
<reference evidence="4 5" key="1">
    <citation type="journal article" date="2018" name="Int. J. Syst. Evol. Microbiol.">
        <title>Parvibium lacunae gen. nov., sp. nov., a new member of the family Alcaligenaceae isolated from a freshwater pond.</title>
        <authorList>
            <person name="Chen W.M."/>
            <person name="Xie P.B."/>
            <person name="Hsu M.Y."/>
            <person name="Sheu S.Y."/>
        </authorList>
    </citation>
    <scope>NUCLEOTIDE SEQUENCE [LARGE SCALE GENOMIC DNA]</scope>
    <source>
        <strain evidence="4 5">KMB9</strain>
    </source>
</reference>
<accession>A0A368L1T8</accession>
<comment type="caution">
    <text evidence="4">The sequence shown here is derived from an EMBL/GenBank/DDBJ whole genome shotgun (WGS) entry which is preliminary data.</text>
</comment>
<dbReference type="RefSeq" id="WP_114403001.1">
    <property type="nucleotide sequence ID" value="NZ_QPGB01000003.1"/>
</dbReference>
<dbReference type="PROSITE" id="PS50930">
    <property type="entry name" value="HTH_LYTTR"/>
    <property type="match status" value="1"/>
</dbReference>
<dbReference type="AlphaFoldDB" id="A0A368L1T8"/>
<dbReference type="Gene3D" id="2.40.50.1020">
    <property type="entry name" value="LytTr DNA-binding domain"/>
    <property type="match status" value="1"/>
</dbReference>
<dbReference type="InterPro" id="IPR007492">
    <property type="entry name" value="LytTR_DNA-bd_dom"/>
</dbReference>
<dbReference type="Proteomes" id="UP000252357">
    <property type="component" value="Unassembled WGS sequence"/>
</dbReference>
<gene>
    <name evidence="4" type="ORF">DU000_08720</name>
</gene>
<sequence>MTATPRILVAEDEPLLATHLLKLLQQAWPAALLLPVAPHGHAALEQALSDLPEVLFLDIQMPGLTGLALIEPLLDGWPETRPLPLIVYVTAYDQYAVSAFERAAVDYLLKPITLERLQQTVGRLQSQLGLQEQARQQTPEDASTSSLMQLSMAQIQQWQQIWQPASSNGQPLLRYISASVGKQTRLIPIEEVLYFEAADKYVRVVTQQDETLIRTPLKDLLPQLDATQFWQIHRAIVVQAAAISHVQRDENGKLTLSLKQRPERLPVSRLYTERFKSM</sequence>
<dbReference type="Pfam" id="PF04397">
    <property type="entry name" value="LytTR"/>
    <property type="match status" value="1"/>
</dbReference>
<name>A0A368L1T8_9BURK</name>
<dbReference type="InterPro" id="IPR011006">
    <property type="entry name" value="CheY-like_superfamily"/>
</dbReference>
<dbReference type="OrthoDB" id="236568at2"/>
<dbReference type="EMBL" id="QPGB01000003">
    <property type="protein sequence ID" value="RCS57519.1"/>
    <property type="molecule type" value="Genomic_DNA"/>
</dbReference>
<dbReference type="Pfam" id="PF00072">
    <property type="entry name" value="Response_reg"/>
    <property type="match status" value="1"/>
</dbReference>
<evidence type="ECO:0000259" key="3">
    <source>
        <dbReference type="PROSITE" id="PS50930"/>
    </source>
</evidence>
<evidence type="ECO:0000313" key="4">
    <source>
        <dbReference type="EMBL" id="RCS57519.1"/>
    </source>
</evidence>
<proteinExistence type="predicted"/>
<feature type="domain" description="HTH LytTR-type" evidence="3">
    <location>
        <begin position="176"/>
        <end position="278"/>
    </location>
</feature>
<dbReference type="GO" id="GO:0000156">
    <property type="term" value="F:phosphorelay response regulator activity"/>
    <property type="evidence" value="ECO:0007669"/>
    <property type="project" value="InterPro"/>
</dbReference>
<evidence type="ECO:0000256" key="1">
    <source>
        <dbReference type="PROSITE-ProRule" id="PRU00169"/>
    </source>
</evidence>
<protein>
    <submittedName>
        <fullName evidence="4">DNA-binding response regulator</fullName>
    </submittedName>
</protein>
<dbReference type="SUPFAM" id="SSF52172">
    <property type="entry name" value="CheY-like"/>
    <property type="match status" value="1"/>
</dbReference>
<dbReference type="PROSITE" id="PS50110">
    <property type="entry name" value="RESPONSE_REGULATORY"/>
    <property type="match status" value="1"/>
</dbReference>
<evidence type="ECO:0000313" key="5">
    <source>
        <dbReference type="Proteomes" id="UP000252357"/>
    </source>
</evidence>
<dbReference type="GO" id="GO:0003677">
    <property type="term" value="F:DNA binding"/>
    <property type="evidence" value="ECO:0007669"/>
    <property type="project" value="UniProtKB-KW"/>
</dbReference>
<organism evidence="4 5">
    <name type="scientific">Parvibium lacunae</name>
    <dbReference type="NCBI Taxonomy" id="1888893"/>
    <lineage>
        <taxon>Bacteria</taxon>
        <taxon>Pseudomonadati</taxon>
        <taxon>Pseudomonadota</taxon>
        <taxon>Betaproteobacteria</taxon>
        <taxon>Burkholderiales</taxon>
        <taxon>Alcaligenaceae</taxon>
        <taxon>Parvibium</taxon>
    </lineage>
</organism>
<keyword evidence="4" id="KW-0238">DNA-binding</keyword>
<evidence type="ECO:0000259" key="2">
    <source>
        <dbReference type="PROSITE" id="PS50110"/>
    </source>
</evidence>
<keyword evidence="1" id="KW-0597">Phosphoprotein</keyword>
<keyword evidence="5" id="KW-1185">Reference proteome</keyword>